<proteinExistence type="inferred from homology"/>
<evidence type="ECO:0000313" key="6">
    <source>
        <dbReference type="Proteomes" id="UP001420932"/>
    </source>
</evidence>
<dbReference type="AlphaFoldDB" id="A0AAP0HYP3"/>
<protein>
    <recommendedName>
        <fullName evidence="4">WASH1 WAHD domain-containing protein</fullName>
    </recommendedName>
</protein>
<dbReference type="Pfam" id="PF11945">
    <property type="entry name" value="WASH_WAHD"/>
    <property type="match status" value="1"/>
</dbReference>
<accession>A0AAP0HYP3</accession>
<feature type="domain" description="WASH1 WAHD" evidence="4">
    <location>
        <begin position="23"/>
        <end position="102"/>
    </location>
</feature>
<keyword evidence="6" id="KW-1185">Reference proteome</keyword>
<dbReference type="GO" id="GO:0055037">
    <property type="term" value="C:recycling endosome"/>
    <property type="evidence" value="ECO:0007669"/>
    <property type="project" value="TreeGrafter"/>
</dbReference>
<dbReference type="EMBL" id="JBBNAF010000010">
    <property type="protein sequence ID" value="KAK9106588.1"/>
    <property type="molecule type" value="Genomic_DNA"/>
</dbReference>
<dbReference type="GO" id="GO:0032456">
    <property type="term" value="P:endocytic recycling"/>
    <property type="evidence" value="ECO:0007669"/>
    <property type="project" value="TreeGrafter"/>
</dbReference>
<reference evidence="5 6" key="1">
    <citation type="submission" date="2024-01" db="EMBL/GenBank/DDBJ databases">
        <title>Genome assemblies of Stephania.</title>
        <authorList>
            <person name="Yang L."/>
        </authorList>
    </citation>
    <scope>NUCLEOTIDE SEQUENCE [LARGE SCALE GENOMIC DNA]</scope>
    <source>
        <strain evidence="5">YNDBR</strain>
        <tissue evidence="5">Leaf</tissue>
    </source>
</reference>
<dbReference type="GO" id="GO:0003779">
    <property type="term" value="F:actin binding"/>
    <property type="evidence" value="ECO:0007669"/>
    <property type="project" value="UniProtKB-KW"/>
</dbReference>
<feature type="compositionally biased region" description="Pro residues" evidence="3">
    <location>
        <begin position="194"/>
        <end position="205"/>
    </location>
</feature>
<evidence type="ECO:0000256" key="1">
    <source>
        <dbReference type="ARBA" id="ARBA00005602"/>
    </source>
</evidence>
<evidence type="ECO:0000313" key="5">
    <source>
        <dbReference type="EMBL" id="KAK9106588.1"/>
    </source>
</evidence>
<evidence type="ECO:0000256" key="3">
    <source>
        <dbReference type="SAM" id="MobiDB-lite"/>
    </source>
</evidence>
<comment type="similarity">
    <text evidence="1">Belongs to the WASH1 family.</text>
</comment>
<dbReference type="GO" id="GO:0005829">
    <property type="term" value="C:cytosol"/>
    <property type="evidence" value="ECO:0007669"/>
    <property type="project" value="GOC"/>
</dbReference>
<dbReference type="GO" id="GO:0071203">
    <property type="term" value="C:WASH complex"/>
    <property type="evidence" value="ECO:0007669"/>
    <property type="project" value="InterPro"/>
</dbReference>
<sequence length="205" mass="22853">MLRVSEDGNPKREGHLADYKHLRDSLFDLQKAADRIFDAISQRTAQESRKLTDLSTRIGLAKARVDEMAQSKRAIAIRSPSKYPLHSKDGEDFKPLFGYKSDTGHPVTEVRINGGLNREYGGDGTLELFQFFSETNCDFLPKEIPAEAAPMVTSVHGNKSAEKLFEPPKFTYSSLLKELTAEAESSSRTRKESLPPPPPSLLESL</sequence>
<dbReference type="Proteomes" id="UP001420932">
    <property type="component" value="Unassembled WGS sequence"/>
</dbReference>
<dbReference type="PANTHER" id="PTHR23331">
    <property type="entry name" value="CXYORF1"/>
    <property type="match status" value="1"/>
</dbReference>
<evidence type="ECO:0000259" key="4">
    <source>
        <dbReference type="Pfam" id="PF11945"/>
    </source>
</evidence>
<name>A0AAP0HYP3_9MAGN</name>
<dbReference type="InterPro" id="IPR028290">
    <property type="entry name" value="WASH1"/>
</dbReference>
<keyword evidence="2" id="KW-0009">Actin-binding</keyword>
<dbReference type="InterPro" id="IPR021854">
    <property type="entry name" value="WASH1_WAHD"/>
</dbReference>
<organism evidence="5 6">
    <name type="scientific">Stephania yunnanensis</name>
    <dbReference type="NCBI Taxonomy" id="152371"/>
    <lineage>
        <taxon>Eukaryota</taxon>
        <taxon>Viridiplantae</taxon>
        <taxon>Streptophyta</taxon>
        <taxon>Embryophyta</taxon>
        <taxon>Tracheophyta</taxon>
        <taxon>Spermatophyta</taxon>
        <taxon>Magnoliopsida</taxon>
        <taxon>Ranunculales</taxon>
        <taxon>Menispermaceae</taxon>
        <taxon>Menispermoideae</taxon>
        <taxon>Cissampelideae</taxon>
        <taxon>Stephania</taxon>
    </lineage>
</organism>
<dbReference type="GO" id="GO:0043014">
    <property type="term" value="F:alpha-tubulin binding"/>
    <property type="evidence" value="ECO:0007669"/>
    <property type="project" value="InterPro"/>
</dbReference>
<feature type="region of interest" description="Disordered" evidence="3">
    <location>
        <begin position="181"/>
        <end position="205"/>
    </location>
</feature>
<evidence type="ECO:0000256" key="2">
    <source>
        <dbReference type="ARBA" id="ARBA00023203"/>
    </source>
</evidence>
<gene>
    <name evidence="5" type="ORF">Syun_022599</name>
</gene>
<dbReference type="GO" id="GO:0034314">
    <property type="term" value="P:Arp2/3 complex-mediated actin nucleation"/>
    <property type="evidence" value="ECO:0007669"/>
    <property type="project" value="InterPro"/>
</dbReference>
<dbReference type="GO" id="GO:0043015">
    <property type="term" value="F:gamma-tubulin binding"/>
    <property type="evidence" value="ECO:0007669"/>
    <property type="project" value="TreeGrafter"/>
</dbReference>
<dbReference type="GO" id="GO:0005769">
    <property type="term" value="C:early endosome"/>
    <property type="evidence" value="ECO:0007669"/>
    <property type="project" value="InterPro"/>
</dbReference>
<comment type="caution">
    <text evidence="5">The sequence shown here is derived from an EMBL/GenBank/DDBJ whole genome shotgun (WGS) entry which is preliminary data.</text>
</comment>
<dbReference type="PANTHER" id="PTHR23331:SF1">
    <property type="entry name" value="WASH COMPLEX SUBUNIT 1"/>
    <property type="match status" value="1"/>
</dbReference>
<dbReference type="GO" id="GO:0006887">
    <property type="term" value="P:exocytosis"/>
    <property type="evidence" value="ECO:0007669"/>
    <property type="project" value="TreeGrafter"/>
</dbReference>
<dbReference type="GO" id="GO:0042147">
    <property type="term" value="P:retrograde transport, endosome to Golgi"/>
    <property type="evidence" value="ECO:0007669"/>
    <property type="project" value="TreeGrafter"/>
</dbReference>